<protein>
    <recommendedName>
        <fullName evidence="19">Cytochrome P450</fullName>
    </recommendedName>
</protein>
<dbReference type="InterPro" id="IPR050121">
    <property type="entry name" value="Cytochrome_P450_monoxygenase"/>
</dbReference>
<keyword evidence="8 15" id="KW-1133">Transmembrane helix</keyword>
<evidence type="ECO:0000256" key="4">
    <source>
        <dbReference type="ARBA" id="ARBA00010617"/>
    </source>
</evidence>
<name>A0AAW0BX85_9AGAR</name>
<evidence type="ECO:0000256" key="13">
    <source>
        <dbReference type="PIRSR" id="PIRSR602401-1"/>
    </source>
</evidence>
<dbReference type="EMBL" id="JAYKXP010000040">
    <property type="protein sequence ID" value="KAK7039066.1"/>
    <property type="molecule type" value="Genomic_DNA"/>
</dbReference>
<dbReference type="PANTHER" id="PTHR24305">
    <property type="entry name" value="CYTOCHROME P450"/>
    <property type="match status" value="1"/>
</dbReference>
<feature type="transmembrane region" description="Helical" evidence="15">
    <location>
        <begin position="6"/>
        <end position="23"/>
    </location>
</feature>
<evidence type="ECO:0000256" key="1">
    <source>
        <dbReference type="ARBA" id="ARBA00001971"/>
    </source>
</evidence>
<evidence type="ECO:0008006" key="19">
    <source>
        <dbReference type="Google" id="ProtNLM"/>
    </source>
</evidence>
<comment type="caution">
    <text evidence="16">The sequence shown here is derived from an EMBL/GenBank/DDBJ whole genome shotgun (WGS) entry which is preliminary data.</text>
</comment>
<dbReference type="PROSITE" id="PS00086">
    <property type="entry name" value="CYTOCHROME_P450"/>
    <property type="match status" value="1"/>
</dbReference>
<comment type="pathway">
    <text evidence="3">Secondary metabolite biosynthesis; terpenoid biosynthesis.</text>
</comment>
<dbReference type="InterPro" id="IPR002401">
    <property type="entry name" value="Cyt_P450_E_grp-I"/>
</dbReference>
<accession>A0AAW0BX85</accession>
<keyword evidence="6 15" id="KW-0812">Transmembrane</keyword>
<gene>
    <name evidence="17" type="ORF">VNI00_010225</name>
    <name evidence="16" type="ORF">VNI00_013781</name>
</gene>
<dbReference type="GO" id="GO:0004497">
    <property type="term" value="F:monooxygenase activity"/>
    <property type="evidence" value="ECO:0007669"/>
    <property type="project" value="UniProtKB-KW"/>
</dbReference>
<evidence type="ECO:0000256" key="2">
    <source>
        <dbReference type="ARBA" id="ARBA00004370"/>
    </source>
</evidence>
<keyword evidence="18" id="KW-1185">Reference proteome</keyword>
<sequence>MDITTLNLSTIGIAFSVFILFYLHKRRQTLDSLNGPRGEGYILGVEHLLRTQSQVGDLTFAWLKHYGPTYRIPGCFGQTMLVTADPRAIHHVLHANVNLAKKWYAEIDKGTKTLDVIPWFHKVTLDVIGESSFNYRFDSLENKPNEILKTLNALDNFGMSVSRSQIIVQSLLRYIPSWFYTFQHKFFPSAIEEIATRYLRVSNEKAREVMRVNGLSFDGENQGTGKEKDVLSVLVKANQAEDPRKRLTEGEVLSQISTLIQAGHHTTGYSLSWVLYEMSRHPEDQEKVFQEIKALSGAQQDNALKYEGMEWLTCCVKEGLRLHPVLPTLSREAAVNDIIPLEVPVVGASGQVLTKVPVSKGQRVIIDIAGYNRLERVWGHDANEWNPSRFMKQDAANPERDVSVGMTGNILSFSGGPKGCIGFRFALMEIHALLAGLIERFEFRLPKGVDIKRGNTALMIPQVKGREENGAGLVLEVKARCS</sequence>
<dbReference type="InterPro" id="IPR001128">
    <property type="entry name" value="Cyt_P450"/>
</dbReference>
<keyword evidence="5 13" id="KW-0349">Heme</keyword>
<reference evidence="16 18" key="1">
    <citation type="submission" date="2024-01" db="EMBL/GenBank/DDBJ databases">
        <title>A draft genome for a cacao thread blight-causing isolate of Paramarasmius palmivorus.</title>
        <authorList>
            <person name="Baruah I.K."/>
            <person name="Bukari Y."/>
            <person name="Amoako-Attah I."/>
            <person name="Meinhardt L.W."/>
            <person name="Bailey B.A."/>
            <person name="Cohen S.P."/>
        </authorList>
    </citation>
    <scope>NUCLEOTIDE SEQUENCE [LARGE SCALE GENOMIC DNA]</scope>
    <source>
        <strain evidence="16 18">GH-12</strain>
    </source>
</reference>
<dbReference type="AlphaFoldDB" id="A0AAW0BX85"/>
<proteinExistence type="inferred from homology"/>
<dbReference type="Gene3D" id="1.10.630.10">
    <property type="entry name" value="Cytochrome P450"/>
    <property type="match status" value="1"/>
</dbReference>
<dbReference type="PRINTS" id="PR00463">
    <property type="entry name" value="EP450I"/>
</dbReference>
<evidence type="ECO:0000313" key="18">
    <source>
        <dbReference type="Proteomes" id="UP001383192"/>
    </source>
</evidence>
<dbReference type="PRINTS" id="PR00385">
    <property type="entry name" value="P450"/>
</dbReference>
<dbReference type="InterPro" id="IPR036396">
    <property type="entry name" value="Cyt_P450_sf"/>
</dbReference>
<dbReference type="GO" id="GO:0005506">
    <property type="term" value="F:iron ion binding"/>
    <property type="evidence" value="ECO:0007669"/>
    <property type="project" value="InterPro"/>
</dbReference>
<keyword evidence="9 14" id="KW-0560">Oxidoreductase</keyword>
<keyword evidence="10 13" id="KW-0408">Iron</keyword>
<evidence type="ECO:0000313" key="17">
    <source>
        <dbReference type="EMBL" id="KAK7039066.1"/>
    </source>
</evidence>
<keyword evidence="7 13" id="KW-0479">Metal-binding</keyword>
<dbReference type="GO" id="GO:0016705">
    <property type="term" value="F:oxidoreductase activity, acting on paired donors, with incorporation or reduction of molecular oxygen"/>
    <property type="evidence" value="ECO:0007669"/>
    <property type="project" value="InterPro"/>
</dbReference>
<dbReference type="GO" id="GO:0016020">
    <property type="term" value="C:membrane"/>
    <property type="evidence" value="ECO:0007669"/>
    <property type="project" value="UniProtKB-SubCell"/>
</dbReference>
<feature type="binding site" description="axial binding residue" evidence="13">
    <location>
        <position position="420"/>
    </location>
    <ligand>
        <name>heme</name>
        <dbReference type="ChEBI" id="CHEBI:30413"/>
    </ligand>
    <ligandPart>
        <name>Fe</name>
        <dbReference type="ChEBI" id="CHEBI:18248"/>
    </ligandPart>
</feature>
<evidence type="ECO:0000256" key="10">
    <source>
        <dbReference type="ARBA" id="ARBA00023004"/>
    </source>
</evidence>
<evidence type="ECO:0000256" key="11">
    <source>
        <dbReference type="ARBA" id="ARBA00023033"/>
    </source>
</evidence>
<keyword evidence="11 14" id="KW-0503">Monooxygenase</keyword>
<dbReference type="Pfam" id="PF00067">
    <property type="entry name" value="p450"/>
    <property type="match status" value="1"/>
</dbReference>
<organism evidence="16 18">
    <name type="scientific">Paramarasmius palmivorus</name>
    <dbReference type="NCBI Taxonomy" id="297713"/>
    <lineage>
        <taxon>Eukaryota</taxon>
        <taxon>Fungi</taxon>
        <taxon>Dikarya</taxon>
        <taxon>Basidiomycota</taxon>
        <taxon>Agaricomycotina</taxon>
        <taxon>Agaricomycetes</taxon>
        <taxon>Agaricomycetidae</taxon>
        <taxon>Agaricales</taxon>
        <taxon>Marasmiineae</taxon>
        <taxon>Marasmiaceae</taxon>
        <taxon>Paramarasmius</taxon>
    </lineage>
</organism>
<comment type="cofactor">
    <cofactor evidence="1 13">
        <name>heme</name>
        <dbReference type="ChEBI" id="CHEBI:30413"/>
    </cofactor>
</comment>
<evidence type="ECO:0000256" key="7">
    <source>
        <dbReference type="ARBA" id="ARBA00022723"/>
    </source>
</evidence>
<evidence type="ECO:0000256" key="8">
    <source>
        <dbReference type="ARBA" id="ARBA00022989"/>
    </source>
</evidence>
<evidence type="ECO:0000256" key="9">
    <source>
        <dbReference type="ARBA" id="ARBA00023002"/>
    </source>
</evidence>
<evidence type="ECO:0000256" key="15">
    <source>
        <dbReference type="SAM" id="Phobius"/>
    </source>
</evidence>
<dbReference type="InterPro" id="IPR017972">
    <property type="entry name" value="Cyt_P450_CS"/>
</dbReference>
<keyword evidence="12 15" id="KW-0472">Membrane</keyword>
<evidence type="ECO:0000256" key="12">
    <source>
        <dbReference type="ARBA" id="ARBA00023136"/>
    </source>
</evidence>
<dbReference type="EMBL" id="JAYKXP010000072">
    <property type="protein sequence ID" value="KAK7030995.1"/>
    <property type="molecule type" value="Genomic_DNA"/>
</dbReference>
<evidence type="ECO:0000256" key="14">
    <source>
        <dbReference type="RuleBase" id="RU000461"/>
    </source>
</evidence>
<comment type="similarity">
    <text evidence="4 14">Belongs to the cytochrome P450 family.</text>
</comment>
<evidence type="ECO:0000256" key="3">
    <source>
        <dbReference type="ARBA" id="ARBA00004721"/>
    </source>
</evidence>
<evidence type="ECO:0000313" key="16">
    <source>
        <dbReference type="EMBL" id="KAK7030995.1"/>
    </source>
</evidence>
<evidence type="ECO:0000256" key="6">
    <source>
        <dbReference type="ARBA" id="ARBA00022692"/>
    </source>
</evidence>
<comment type="subcellular location">
    <subcellularLocation>
        <location evidence="2">Membrane</location>
    </subcellularLocation>
</comment>
<dbReference type="PANTHER" id="PTHR24305:SF166">
    <property type="entry name" value="CYTOCHROME P450 12A4, MITOCHONDRIAL-RELATED"/>
    <property type="match status" value="1"/>
</dbReference>
<dbReference type="GO" id="GO:0020037">
    <property type="term" value="F:heme binding"/>
    <property type="evidence" value="ECO:0007669"/>
    <property type="project" value="InterPro"/>
</dbReference>
<dbReference type="SUPFAM" id="SSF48264">
    <property type="entry name" value="Cytochrome P450"/>
    <property type="match status" value="1"/>
</dbReference>
<dbReference type="Proteomes" id="UP001383192">
    <property type="component" value="Unassembled WGS sequence"/>
</dbReference>
<evidence type="ECO:0000256" key="5">
    <source>
        <dbReference type="ARBA" id="ARBA00022617"/>
    </source>
</evidence>